<gene>
    <name evidence="4" type="ORF">BDFB_002546</name>
</gene>
<dbReference type="Gene3D" id="3.40.50.300">
    <property type="entry name" value="P-loop containing nucleotide triphosphate hydrolases"/>
    <property type="match status" value="1"/>
</dbReference>
<dbReference type="PANTHER" id="PTHR11783">
    <property type="entry name" value="SULFOTRANSFERASE SULT"/>
    <property type="match status" value="1"/>
</dbReference>
<evidence type="ECO:0000259" key="3">
    <source>
        <dbReference type="Pfam" id="PF00685"/>
    </source>
</evidence>
<name>A0A482VBF9_ASBVE</name>
<dbReference type="Proteomes" id="UP000292052">
    <property type="component" value="Unassembled WGS sequence"/>
</dbReference>
<keyword evidence="5" id="KW-1185">Reference proteome</keyword>
<sequence length="266" mass="31129">MEKANVPSEEELDQLLKDKWTNKFRQGYITVKGCTLPQHYLEFQKEIDDFEVFDSDIWMCSFPRTGTTWMSEMVWLIANDFNYEKAKVTMFERVRFLEFKLVKNDRRNPLDACVSFYYHVASGAFSGNLEDFCKLFLYNKVTYGPFWKHVLPFWRMNNQDNVLFLKYEDMKQDLAKVVLKTSIFLRKSTSDAQMQVLLNHLSFKCMQKNPAVSGGKILDIVKQSGSIKSSFIRAGIVGGYKTEMPENLIEIFESWMQNNLEETAPV</sequence>
<dbReference type="Pfam" id="PF00685">
    <property type="entry name" value="Sulfotransfer_1"/>
    <property type="match status" value="2"/>
</dbReference>
<evidence type="ECO:0000313" key="4">
    <source>
        <dbReference type="EMBL" id="RZB40595.1"/>
    </source>
</evidence>
<evidence type="ECO:0000256" key="2">
    <source>
        <dbReference type="ARBA" id="ARBA00022679"/>
    </source>
</evidence>
<protein>
    <submittedName>
        <fullName evidence="4">Sulfotransfer 1 domain containing protein</fullName>
    </submittedName>
</protein>
<dbReference type="InterPro" id="IPR027417">
    <property type="entry name" value="P-loop_NTPase"/>
</dbReference>
<accession>A0A482VBF9</accession>
<reference evidence="4 5" key="1">
    <citation type="submission" date="2017-03" db="EMBL/GenBank/DDBJ databases">
        <title>Genome of the blue death feigning beetle - Asbolus verrucosus.</title>
        <authorList>
            <person name="Rider S.D."/>
        </authorList>
    </citation>
    <scope>NUCLEOTIDE SEQUENCE [LARGE SCALE GENOMIC DNA]</scope>
    <source>
        <strain evidence="4">Butters</strain>
        <tissue evidence="4">Head and leg muscle</tissue>
    </source>
</reference>
<comment type="similarity">
    <text evidence="1">Belongs to the sulfotransferase 1 family.</text>
</comment>
<dbReference type="EMBL" id="QDEB01117573">
    <property type="protein sequence ID" value="RZB40595.1"/>
    <property type="molecule type" value="Genomic_DNA"/>
</dbReference>
<keyword evidence="2" id="KW-0808">Transferase</keyword>
<organism evidence="4 5">
    <name type="scientific">Asbolus verrucosus</name>
    <name type="common">Desert ironclad beetle</name>
    <dbReference type="NCBI Taxonomy" id="1661398"/>
    <lineage>
        <taxon>Eukaryota</taxon>
        <taxon>Metazoa</taxon>
        <taxon>Ecdysozoa</taxon>
        <taxon>Arthropoda</taxon>
        <taxon>Hexapoda</taxon>
        <taxon>Insecta</taxon>
        <taxon>Pterygota</taxon>
        <taxon>Neoptera</taxon>
        <taxon>Endopterygota</taxon>
        <taxon>Coleoptera</taxon>
        <taxon>Polyphaga</taxon>
        <taxon>Cucujiformia</taxon>
        <taxon>Tenebrionidae</taxon>
        <taxon>Pimeliinae</taxon>
        <taxon>Asbolus</taxon>
    </lineage>
</organism>
<feature type="domain" description="Sulfotransferase" evidence="3">
    <location>
        <begin position="54"/>
        <end position="99"/>
    </location>
</feature>
<dbReference type="OrthoDB" id="205623at2759"/>
<evidence type="ECO:0000256" key="1">
    <source>
        <dbReference type="ARBA" id="ARBA00005771"/>
    </source>
</evidence>
<dbReference type="GO" id="GO:0008146">
    <property type="term" value="F:sulfotransferase activity"/>
    <property type="evidence" value="ECO:0007669"/>
    <property type="project" value="InterPro"/>
</dbReference>
<proteinExistence type="inferred from homology"/>
<dbReference type="AlphaFoldDB" id="A0A482VBF9"/>
<dbReference type="SUPFAM" id="SSF52540">
    <property type="entry name" value="P-loop containing nucleoside triphosphate hydrolases"/>
    <property type="match status" value="1"/>
</dbReference>
<dbReference type="InterPro" id="IPR000863">
    <property type="entry name" value="Sulfotransferase_dom"/>
</dbReference>
<comment type="caution">
    <text evidence="4">The sequence shown here is derived from an EMBL/GenBank/DDBJ whole genome shotgun (WGS) entry which is preliminary data.</text>
</comment>
<evidence type="ECO:0000313" key="5">
    <source>
        <dbReference type="Proteomes" id="UP000292052"/>
    </source>
</evidence>
<feature type="domain" description="Sulfotransferase" evidence="3">
    <location>
        <begin position="107"/>
        <end position="263"/>
    </location>
</feature>